<evidence type="ECO:0000313" key="8">
    <source>
        <dbReference type="Proteomes" id="UP000185490"/>
    </source>
</evidence>
<keyword evidence="1 6" id="KW-0479">Metal-binding</keyword>
<accession>A0ABM6GF62</accession>
<dbReference type="Gene3D" id="3.40.1790.10">
    <property type="entry name" value="Indigoidine synthase domain"/>
    <property type="match status" value="1"/>
</dbReference>
<reference evidence="7 8" key="1">
    <citation type="submission" date="2014-02" db="EMBL/GenBank/DDBJ databases">
        <title>Diversity of Thermotogales isolates from hydrothermal vents.</title>
        <authorList>
            <person name="Haverkamp T.H.A."/>
            <person name="Lossouarn J."/>
            <person name="Geslin C."/>
            <person name="Nesbo C.L."/>
        </authorList>
    </citation>
    <scope>NUCLEOTIDE SEQUENCE [LARGE SCALE GENOMIC DNA]</scope>
    <source>
        <strain evidence="7 8">431</strain>
    </source>
</reference>
<evidence type="ECO:0000256" key="6">
    <source>
        <dbReference type="HAMAP-Rule" id="MF_01876"/>
    </source>
</evidence>
<comment type="function">
    <text evidence="6">Catalyzes the reversible cleavage of pseudouridine 5'-phosphate (PsiMP) to ribose 5-phosphate and uracil. Functions biologically in the cleavage direction, as part of a pseudouridine degradation pathway.</text>
</comment>
<evidence type="ECO:0000256" key="1">
    <source>
        <dbReference type="ARBA" id="ARBA00022723"/>
    </source>
</evidence>
<feature type="active site" description="Nucleophile" evidence="6">
    <location>
        <position position="151"/>
    </location>
</feature>
<comment type="similarity">
    <text evidence="6">Belongs to the pseudouridine-5'-phosphate glycosidase family.</text>
</comment>
<comment type="cofactor">
    <cofactor evidence="6">
        <name>Mn(2+)</name>
        <dbReference type="ChEBI" id="CHEBI:29035"/>
    </cofactor>
    <text evidence="6">Binds 1 Mn(2+) ion per subunit.</text>
</comment>
<dbReference type="EMBL" id="CP007389">
    <property type="protein sequence ID" value="APT74187.1"/>
    <property type="molecule type" value="Genomic_DNA"/>
</dbReference>
<feature type="binding site" evidence="6">
    <location>
        <begin position="132"/>
        <end position="134"/>
    </location>
    <ligand>
        <name>substrate</name>
    </ligand>
</feature>
<dbReference type="EC" id="4.2.1.70" evidence="6"/>
<dbReference type="HAMAP" id="MF_01876">
    <property type="entry name" value="PsiMP_glycosidase"/>
    <property type="match status" value="1"/>
</dbReference>
<keyword evidence="3 6" id="KW-0464">Manganese</keyword>
<feature type="active site" description="Proton donor" evidence="6">
    <location>
        <position position="21"/>
    </location>
</feature>
<protein>
    <recommendedName>
        <fullName evidence="6">Pseudouridine-5'-phosphate glycosidase</fullName>
        <shortName evidence="6">PsiMP glycosidase</shortName>
        <ecNumber evidence="6">4.2.1.70</ecNumber>
    </recommendedName>
</protein>
<comment type="subunit">
    <text evidence="6">Homotrimer.</text>
</comment>
<proteinExistence type="inferred from homology"/>
<keyword evidence="5 6" id="KW-0326">Glycosidase</keyword>
<dbReference type="InterPro" id="IPR007342">
    <property type="entry name" value="PsuG"/>
</dbReference>
<name>A0ABM6GF62_9BACT</name>
<feature type="binding site" evidence="6">
    <location>
        <position position="81"/>
    </location>
    <ligand>
        <name>substrate</name>
    </ligand>
</feature>
<dbReference type="GO" id="GO:0016798">
    <property type="term" value="F:hydrolase activity, acting on glycosyl bonds"/>
    <property type="evidence" value="ECO:0007669"/>
    <property type="project" value="UniProtKB-KW"/>
</dbReference>
<comment type="catalytic activity">
    <reaction evidence="6">
        <text>D-ribose 5-phosphate + uracil = psi-UMP + H2O</text>
        <dbReference type="Rhea" id="RHEA:18337"/>
        <dbReference type="ChEBI" id="CHEBI:15377"/>
        <dbReference type="ChEBI" id="CHEBI:17568"/>
        <dbReference type="ChEBI" id="CHEBI:58380"/>
        <dbReference type="ChEBI" id="CHEBI:78346"/>
        <dbReference type="EC" id="4.2.1.70"/>
    </reaction>
</comment>
<evidence type="ECO:0000256" key="5">
    <source>
        <dbReference type="ARBA" id="ARBA00023295"/>
    </source>
</evidence>
<evidence type="ECO:0000256" key="4">
    <source>
        <dbReference type="ARBA" id="ARBA00023239"/>
    </source>
</evidence>
<organism evidence="7 8">
    <name type="scientific">Thermosipho melanesiensis</name>
    <dbReference type="NCBI Taxonomy" id="46541"/>
    <lineage>
        <taxon>Bacteria</taxon>
        <taxon>Thermotogati</taxon>
        <taxon>Thermotogota</taxon>
        <taxon>Thermotogae</taxon>
        <taxon>Thermotogales</taxon>
        <taxon>Fervidobacteriaceae</taxon>
        <taxon>Thermosipho</taxon>
    </lineage>
</organism>
<evidence type="ECO:0000313" key="7">
    <source>
        <dbReference type="EMBL" id="APT74187.1"/>
    </source>
</evidence>
<dbReference type="Proteomes" id="UP000185490">
    <property type="component" value="Chromosome"/>
</dbReference>
<evidence type="ECO:0000256" key="2">
    <source>
        <dbReference type="ARBA" id="ARBA00022801"/>
    </source>
</evidence>
<feature type="binding site" evidence="6">
    <location>
        <position position="101"/>
    </location>
    <ligand>
        <name>substrate</name>
    </ligand>
</feature>
<sequence>MEISERIRSAIDKNNPVVALESTVIAHGLPYPENLEVFSRLEEIVYSNGCIPATVGVLKGKVKVGLSKEEVIELVEDDPIKVGTRELPYAVALKKSAATTVSSTARIANLAGIEVFATGGIGGVHRGPWDVSQDILELAETSIIVVSAGGKSILDVKKTLEFLETFQILTVGYKTEYFPMFYNGLSKEKIYRVDSEEKIADIFVQKRKLGIKSAILVANPIPKEFEISGEEVEKYLEIIEKEMEGVKGKEVTPYLLKRLVELSNGRTLKSNIKLLENNVELACKIAQSLKK</sequence>
<dbReference type="InterPro" id="IPR022830">
    <property type="entry name" value="Indigdn_synthA-like"/>
</dbReference>
<keyword evidence="2 6" id="KW-0378">Hydrolase</keyword>
<evidence type="ECO:0000256" key="3">
    <source>
        <dbReference type="ARBA" id="ARBA00023211"/>
    </source>
</evidence>
<dbReference type="SUPFAM" id="SSF110581">
    <property type="entry name" value="Indigoidine synthase A-like"/>
    <property type="match status" value="1"/>
</dbReference>
<feature type="binding site" evidence="6">
    <location>
        <position position="130"/>
    </location>
    <ligand>
        <name>Mn(2+)</name>
        <dbReference type="ChEBI" id="CHEBI:29035"/>
    </ligand>
</feature>
<keyword evidence="8" id="KW-1185">Reference proteome</keyword>
<gene>
    <name evidence="6" type="primary">psuG</name>
    <name evidence="7" type="ORF">BW47_06590</name>
</gene>
<dbReference type="PANTHER" id="PTHR42909">
    <property type="entry name" value="ZGC:136858"/>
    <property type="match status" value="1"/>
</dbReference>
<dbReference type="Pfam" id="PF04227">
    <property type="entry name" value="Indigoidine_A"/>
    <property type="match status" value="1"/>
</dbReference>
<dbReference type="RefSeq" id="WP_049750435.1">
    <property type="nucleotide sequence ID" value="NZ_CP007389.1"/>
</dbReference>
<dbReference type="PANTHER" id="PTHR42909:SF1">
    <property type="entry name" value="CARBOHYDRATE KINASE PFKB DOMAIN-CONTAINING PROTEIN"/>
    <property type="match status" value="1"/>
</dbReference>
<keyword evidence="4 6" id="KW-0456">Lyase</keyword>